<protein>
    <submittedName>
        <fullName evidence="1">Uncharacterized protein</fullName>
    </submittedName>
</protein>
<comment type="caution">
    <text evidence="1">The sequence shown here is derived from an EMBL/GenBank/DDBJ whole genome shotgun (WGS) entry which is preliminary data.</text>
</comment>
<proteinExistence type="predicted"/>
<organism evidence="1">
    <name type="scientific">Tanacetum cinerariifolium</name>
    <name type="common">Dalmatian daisy</name>
    <name type="synonym">Chrysanthemum cinerariifolium</name>
    <dbReference type="NCBI Taxonomy" id="118510"/>
    <lineage>
        <taxon>Eukaryota</taxon>
        <taxon>Viridiplantae</taxon>
        <taxon>Streptophyta</taxon>
        <taxon>Embryophyta</taxon>
        <taxon>Tracheophyta</taxon>
        <taxon>Spermatophyta</taxon>
        <taxon>Magnoliopsida</taxon>
        <taxon>eudicotyledons</taxon>
        <taxon>Gunneridae</taxon>
        <taxon>Pentapetalae</taxon>
        <taxon>asterids</taxon>
        <taxon>campanulids</taxon>
        <taxon>Asterales</taxon>
        <taxon>Asteraceae</taxon>
        <taxon>Asteroideae</taxon>
        <taxon>Anthemideae</taxon>
        <taxon>Anthemidinae</taxon>
        <taxon>Tanacetum</taxon>
    </lineage>
</organism>
<gene>
    <name evidence="1" type="ORF">Tci_416160</name>
</gene>
<reference evidence="1" key="1">
    <citation type="journal article" date="2019" name="Sci. Rep.">
        <title>Draft genome of Tanacetum cinerariifolium, the natural source of mosquito coil.</title>
        <authorList>
            <person name="Yamashiro T."/>
            <person name="Shiraishi A."/>
            <person name="Satake H."/>
            <person name="Nakayama K."/>
        </authorList>
    </citation>
    <scope>NUCLEOTIDE SEQUENCE</scope>
</reference>
<name>A0A699HK74_TANCI</name>
<sequence length="306" mass="34130">MTWHATEKYTEVGKMQHLVGGRAWKNFDTRRRCHPTPHPPADHLFHATTPLPHSSHLAATSRHTTITTFNIITTAAATYSDEATFYEHHLATSHHTDLHHNHFVTTVTHHPHHHSFSTTTVTSTTSSPSTTSHRLADHPQGCILFVSAPPKGALVFCHPKGTVRVRLDVCSTVRVCLDPGSTVRVRLMGCVAPQGCVWYKKTTQGCVWYKKTAHGCVWCKKTVKMCLDPGLASRNGRLVGCETTKRMSARGHGSNGGGDDRPFSRQIFIGCRGREGQKPNRGGMKADRLRTYGETWNLRLRKIMDE</sequence>
<dbReference type="EMBL" id="BKCJ010178864">
    <property type="protein sequence ID" value="GEY44186.1"/>
    <property type="molecule type" value="Genomic_DNA"/>
</dbReference>
<evidence type="ECO:0000313" key="1">
    <source>
        <dbReference type="EMBL" id="GEY44186.1"/>
    </source>
</evidence>
<dbReference type="AlphaFoldDB" id="A0A699HK74"/>
<accession>A0A699HK74</accession>